<gene>
    <name evidence="1" type="ORF">L211DRAFT_845211</name>
</gene>
<keyword evidence="2" id="KW-1185">Reference proteome</keyword>
<reference evidence="1 2" key="1">
    <citation type="journal article" date="2018" name="Nat. Ecol. Evol.">
        <title>Pezizomycetes genomes reveal the molecular basis of ectomycorrhizal truffle lifestyle.</title>
        <authorList>
            <person name="Murat C."/>
            <person name="Payen T."/>
            <person name="Noel B."/>
            <person name="Kuo A."/>
            <person name="Morin E."/>
            <person name="Chen J."/>
            <person name="Kohler A."/>
            <person name="Krizsan K."/>
            <person name="Balestrini R."/>
            <person name="Da Silva C."/>
            <person name="Montanini B."/>
            <person name="Hainaut M."/>
            <person name="Levati E."/>
            <person name="Barry K.W."/>
            <person name="Belfiori B."/>
            <person name="Cichocki N."/>
            <person name="Clum A."/>
            <person name="Dockter R.B."/>
            <person name="Fauchery L."/>
            <person name="Guy J."/>
            <person name="Iotti M."/>
            <person name="Le Tacon F."/>
            <person name="Lindquist E.A."/>
            <person name="Lipzen A."/>
            <person name="Malagnac F."/>
            <person name="Mello A."/>
            <person name="Molinier V."/>
            <person name="Miyauchi S."/>
            <person name="Poulain J."/>
            <person name="Riccioni C."/>
            <person name="Rubini A."/>
            <person name="Sitrit Y."/>
            <person name="Splivallo R."/>
            <person name="Traeger S."/>
            <person name="Wang M."/>
            <person name="Zifcakova L."/>
            <person name="Wipf D."/>
            <person name="Zambonelli A."/>
            <person name="Paolocci F."/>
            <person name="Nowrousian M."/>
            <person name="Ottonello S."/>
            <person name="Baldrian P."/>
            <person name="Spatafora J.W."/>
            <person name="Henrissat B."/>
            <person name="Nagy L.G."/>
            <person name="Aury J.M."/>
            <person name="Wincker P."/>
            <person name="Grigoriev I.V."/>
            <person name="Bonfante P."/>
            <person name="Martin F.M."/>
        </authorList>
    </citation>
    <scope>NUCLEOTIDE SEQUENCE [LARGE SCALE GENOMIC DNA]</scope>
    <source>
        <strain evidence="1 2">ATCC MYA-4762</strain>
    </source>
</reference>
<evidence type="ECO:0000313" key="2">
    <source>
        <dbReference type="Proteomes" id="UP000267821"/>
    </source>
</evidence>
<dbReference type="InParanoid" id="A0A3N4M5T1"/>
<dbReference type="AlphaFoldDB" id="A0A3N4M5T1"/>
<name>A0A3N4M5T1_9PEZI</name>
<proteinExistence type="predicted"/>
<sequence>MTDSVDKLIRLSLNSIIKTPPPPPSSKNSFASAFSANISALQCLSSSAATSTAPELSTSSAQQHRVRVRFGLLNLKAAELHGSLLQVQRVKSVELFRLLTFSSLRTLPLVV</sequence>
<dbReference type="Proteomes" id="UP000267821">
    <property type="component" value="Unassembled WGS sequence"/>
</dbReference>
<dbReference type="STRING" id="1051890.A0A3N4M5T1"/>
<protein>
    <submittedName>
        <fullName evidence="1">Uncharacterized protein</fullName>
    </submittedName>
</protein>
<evidence type="ECO:0000313" key="1">
    <source>
        <dbReference type="EMBL" id="RPB29218.1"/>
    </source>
</evidence>
<accession>A0A3N4M5T1</accession>
<organism evidence="1 2">
    <name type="scientific">Terfezia boudieri ATCC MYA-4762</name>
    <dbReference type="NCBI Taxonomy" id="1051890"/>
    <lineage>
        <taxon>Eukaryota</taxon>
        <taxon>Fungi</taxon>
        <taxon>Dikarya</taxon>
        <taxon>Ascomycota</taxon>
        <taxon>Pezizomycotina</taxon>
        <taxon>Pezizomycetes</taxon>
        <taxon>Pezizales</taxon>
        <taxon>Pezizaceae</taxon>
        <taxon>Terfezia</taxon>
    </lineage>
</organism>
<dbReference type="EMBL" id="ML121528">
    <property type="protein sequence ID" value="RPB29218.1"/>
    <property type="molecule type" value="Genomic_DNA"/>
</dbReference>